<evidence type="ECO:0000313" key="2">
    <source>
        <dbReference type="Proteomes" id="UP000233783"/>
    </source>
</evidence>
<accession>A0A2N3QRM7</accession>
<evidence type="ECO:0000313" key="1">
    <source>
        <dbReference type="EMBL" id="PKU94526.1"/>
    </source>
</evidence>
<dbReference type="EMBL" id="PCHB01000018">
    <property type="protein sequence ID" value="PKU94526.1"/>
    <property type="molecule type" value="Genomic_DNA"/>
</dbReference>
<name>A0A2N3QRM7_9BIFI</name>
<comment type="caution">
    <text evidence="1">The sequence shown here is derived from an EMBL/GenBank/DDBJ whole genome shotgun (WGS) entry which is preliminary data.</text>
</comment>
<reference evidence="1 2" key="1">
    <citation type="submission" date="2017-10" db="EMBL/GenBank/DDBJ databases">
        <title>Bifidobacterium genomics.</title>
        <authorList>
            <person name="Lugli G.A."/>
            <person name="Milani C."/>
            <person name="Mancabelli L."/>
        </authorList>
    </citation>
    <scope>NUCLEOTIDE SEQUENCE [LARGE SCALE GENOMIC DNA]</scope>
    <source>
        <strain evidence="1 2">1744B</strain>
    </source>
</reference>
<proteinExistence type="predicted"/>
<dbReference type="AlphaFoldDB" id="A0A2N3QRM7"/>
<dbReference type="Proteomes" id="UP000233783">
    <property type="component" value="Unassembled WGS sequence"/>
</dbReference>
<sequence length="146" mass="16869">MRRGEKIFGFLGDLEQIQALAPRLFQLIKQFSNKDEATLVEHLPEEIMKMVDEGKLFFKKDSTGKILPQVFDENGEFYKQVCLDWEQTSPDVMDAIRLHTRRHTSFGGGKDLSSAWREYPPHRFNPCIPCGLRLRKTDIDGPDTGR</sequence>
<dbReference type="RefSeq" id="WP_101393837.1">
    <property type="nucleotide sequence ID" value="NZ_PCHB01000018.1"/>
</dbReference>
<gene>
    <name evidence="1" type="ORF">CQR56_1547</name>
</gene>
<organism evidence="1 2">
    <name type="scientific">Bifidobacterium pseudolongum subsp. globosum</name>
    <dbReference type="NCBI Taxonomy" id="1690"/>
    <lineage>
        <taxon>Bacteria</taxon>
        <taxon>Bacillati</taxon>
        <taxon>Actinomycetota</taxon>
        <taxon>Actinomycetes</taxon>
        <taxon>Bifidobacteriales</taxon>
        <taxon>Bifidobacteriaceae</taxon>
        <taxon>Bifidobacterium</taxon>
    </lineage>
</organism>
<protein>
    <submittedName>
        <fullName evidence="1">Uncharacterized protein</fullName>
    </submittedName>
</protein>